<feature type="domain" description="ATPase AAA-type core" evidence="1">
    <location>
        <begin position="150"/>
        <end position="225"/>
    </location>
</feature>
<dbReference type="AlphaFoldDB" id="A0A316R7Y7"/>
<dbReference type="PANTHER" id="PTHR32182">
    <property type="entry name" value="DNA REPLICATION AND REPAIR PROTEIN RECF"/>
    <property type="match status" value="1"/>
</dbReference>
<dbReference type="Proteomes" id="UP000262954">
    <property type="component" value="Unassembled WGS sequence"/>
</dbReference>
<evidence type="ECO:0000313" key="4">
    <source>
        <dbReference type="Proteomes" id="UP000262954"/>
    </source>
</evidence>
<evidence type="ECO:0000259" key="1">
    <source>
        <dbReference type="Pfam" id="PF13304"/>
    </source>
</evidence>
<dbReference type="Pfam" id="PF13304">
    <property type="entry name" value="AAA_21"/>
    <property type="match status" value="1"/>
</dbReference>
<dbReference type="Gene3D" id="3.40.50.300">
    <property type="entry name" value="P-loop containing nucleotide triphosphate hydrolases"/>
    <property type="match status" value="1"/>
</dbReference>
<dbReference type="EMBL" id="DNWC01000155">
    <property type="protein sequence ID" value="HBJ09722.1"/>
    <property type="molecule type" value="Genomic_DNA"/>
</dbReference>
<feature type="domain" description="DUF4435" evidence="2">
    <location>
        <begin position="271"/>
        <end position="503"/>
    </location>
</feature>
<comment type="caution">
    <text evidence="3">The sequence shown here is derived from an EMBL/GenBank/DDBJ whole genome shotgun (WGS) entry which is preliminary data.</text>
</comment>
<accession>A0A316R7Y7</accession>
<dbReference type="GO" id="GO:0016887">
    <property type="term" value="F:ATP hydrolysis activity"/>
    <property type="evidence" value="ECO:0007669"/>
    <property type="project" value="InterPro"/>
</dbReference>
<dbReference type="Pfam" id="PF14491">
    <property type="entry name" value="DUF4435"/>
    <property type="match status" value="1"/>
</dbReference>
<gene>
    <name evidence="3" type="ORF">DDY73_12060</name>
</gene>
<sequence>MEITLPPKNDLSERIVLQNPHNIVIIGANGAGKSRFGEEIEREYPEQTFRISALNSVCIVPDSPDSPNSIARQFKEAFSEKSASQTQTEFEQLFCLLQYEEFKTLTEYKERLKNEIGVAIPVTKLDRTQVIWEKIFPHSRLLRKPDRLEIISDKCNNPYNALRMSQGERVVFYLIAAALSASPDSILIIEDPEVHLHRSIMSSLWDYIEQERPDCTFVYLTHDIEFATTRTGGIRIWVKSYDADQHSWDYELIENQELFPEEVYLELLGSRKPILFIEGTDSSSIDIKLYPYIFPEYMVKPLGGCSKVIETTKAFAEMKGFHHLESKGIVDRDRRTPHEIKYLRERNIYVPDVAEVENLLMLEPIIRVIARRMLQNEDEVFHAVKQNVIALFKKDIESQALLHTRHRTRREIEYTIDRRLNTIEEFTRHIETLTDNIDTDSIYRNILEEFIRYAENEDYPAILRVYNQKGMLPQSRVTHLCGLANKEKYLSFVLSILKEDKEDAATIRKAIQACFGIVQKENEEEL</sequence>
<name>A0A316R7Y7_9BACT</name>
<evidence type="ECO:0000259" key="2">
    <source>
        <dbReference type="Pfam" id="PF14491"/>
    </source>
</evidence>
<reference evidence="3 4" key="1">
    <citation type="journal article" date="2018" name="Nat. Biotechnol.">
        <title>A standardized bacterial taxonomy based on genome phylogeny substantially revises the tree of life.</title>
        <authorList>
            <person name="Parks D.H."/>
            <person name="Chuvochina M."/>
            <person name="Waite D.W."/>
            <person name="Rinke C."/>
            <person name="Skarshewski A."/>
            <person name="Chaumeil P.A."/>
            <person name="Hugenholtz P."/>
        </authorList>
    </citation>
    <scope>NUCLEOTIDE SEQUENCE [LARGE SCALE GENOMIC DNA]</scope>
    <source>
        <strain evidence="3">UBA11482</strain>
    </source>
</reference>
<organism evidence="3 4">
    <name type="scientific">Coprobacter fastidiosus</name>
    <dbReference type="NCBI Taxonomy" id="1099853"/>
    <lineage>
        <taxon>Bacteria</taxon>
        <taxon>Pseudomonadati</taxon>
        <taxon>Bacteroidota</taxon>
        <taxon>Bacteroidia</taxon>
        <taxon>Bacteroidales</taxon>
        <taxon>Barnesiellaceae</taxon>
        <taxon>Coprobacter</taxon>
    </lineage>
</organism>
<dbReference type="InterPro" id="IPR029492">
    <property type="entry name" value="DUF4435"/>
</dbReference>
<dbReference type="PANTHER" id="PTHR32182:SF22">
    <property type="entry name" value="ATP-DEPENDENT ENDONUCLEASE, OLD FAMILY-RELATED"/>
    <property type="match status" value="1"/>
</dbReference>
<dbReference type="GO" id="GO:0005524">
    <property type="term" value="F:ATP binding"/>
    <property type="evidence" value="ECO:0007669"/>
    <property type="project" value="InterPro"/>
</dbReference>
<dbReference type="GO" id="GO:0006302">
    <property type="term" value="P:double-strand break repair"/>
    <property type="evidence" value="ECO:0007669"/>
    <property type="project" value="TreeGrafter"/>
</dbReference>
<dbReference type="InterPro" id="IPR027417">
    <property type="entry name" value="P-loop_NTPase"/>
</dbReference>
<dbReference type="InterPro" id="IPR003959">
    <property type="entry name" value="ATPase_AAA_core"/>
</dbReference>
<protein>
    <submittedName>
        <fullName evidence="3">DUF4435 domain-containing protein</fullName>
    </submittedName>
</protein>
<evidence type="ECO:0000313" key="3">
    <source>
        <dbReference type="EMBL" id="HBJ09722.1"/>
    </source>
</evidence>
<dbReference type="RefSeq" id="WP_022390452.1">
    <property type="nucleotide sequence ID" value="NZ_DBFJMN010000254.1"/>
</dbReference>
<dbReference type="GO" id="GO:0000731">
    <property type="term" value="P:DNA synthesis involved in DNA repair"/>
    <property type="evidence" value="ECO:0007669"/>
    <property type="project" value="TreeGrafter"/>
</dbReference>
<dbReference type="SUPFAM" id="SSF52540">
    <property type="entry name" value="P-loop containing nucleoside triphosphate hydrolases"/>
    <property type="match status" value="1"/>
</dbReference>
<proteinExistence type="predicted"/>